<evidence type="ECO:0000313" key="3">
    <source>
        <dbReference type="Proteomes" id="UP001501367"/>
    </source>
</evidence>
<dbReference type="Proteomes" id="UP001501367">
    <property type="component" value="Unassembled WGS sequence"/>
</dbReference>
<sequence>MKKLQLNKMENVKGGTSGRGCMLMGAASVIACAIPGGGLIAGISIFAAAAAQDCFYAVPVESKEAPYEMAL</sequence>
<keyword evidence="1" id="KW-0472">Membrane</keyword>
<name>A0ABP7G7F8_9FLAO</name>
<comment type="caution">
    <text evidence="2">The sequence shown here is derived from an EMBL/GenBank/DDBJ whole genome shotgun (WGS) entry which is preliminary data.</text>
</comment>
<keyword evidence="3" id="KW-1185">Reference proteome</keyword>
<keyword evidence="1" id="KW-0812">Transmembrane</keyword>
<evidence type="ECO:0000313" key="2">
    <source>
        <dbReference type="EMBL" id="GAA3753709.1"/>
    </source>
</evidence>
<organism evidence="2 3">
    <name type="scientific">Flavobacterium ginsengisoli</name>
    <dbReference type="NCBI Taxonomy" id="871694"/>
    <lineage>
        <taxon>Bacteria</taxon>
        <taxon>Pseudomonadati</taxon>
        <taxon>Bacteroidota</taxon>
        <taxon>Flavobacteriia</taxon>
        <taxon>Flavobacteriales</taxon>
        <taxon>Flavobacteriaceae</taxon>
        <taxon>Flavobacterium</taxon>
    </lineage>
</organism>
<reference evidence="3" key="1">
    <citation type="journal article" date="2019" name="Int. J. Syst. Evol. Microbiol.">
        <title>The Global Catalogue of Microorganisms (GCM) 10K type strain sequencing project: providing services to taxonomists for standard genome sequencing and annotation.</title>
        <authorList>
            <consortium name="The Broad Institute Genomics Platform"/>
            <consortium name="The Broad Institute Genome Sequencing Center for Infectious Disease"/>
            <person name="Wu L."/>
            <person name="Ma J."/>
        </authorList>
    </citation>
    <scope>NUCLEOTIDE SEQUENCE [LARGE SCALE GENOMIC DNA]</scope>
    <source>
        <strain evidence="3">JCM 17336</strain>
    </source>
</reference>
<dbReference type="PROSITE" id="PS51257">
    <property type="entry name" value="PROKAR_LIPOPROTEIN"/>
    <property type="match status" value="1"/>
</dbReference>
<proteinExistence type="predicted"/>
<keyword evidence="1" id="KW-1133">Transmembrane helix</keyword>
<accession>A0ABP7G7F8</accession>
<evidence type="ECO:0000256" key="1">
    <source>
        <dbReference type="SAM" id="Phobius"/>
    </source>
</evidence>
<gene>
    <name evidence="2" type="ORF">GCM10022422_44620</name>
</gene>
<feature type="transmembrane region" description="Helical" evidence="1">
    <location>
        <begin position="21"/>
        <end position="49"/>
    </location>
</feature>
<protein>
    <submittedName>
        <fullName evidence="2">Uncharacterized protein</fullName>
    </submittedName>
</protein>
<dbReference type="EMBL" id="BAABDT010000007">
    <property type="protein sequence ID" value="GAA3753709.1"/>
    <property type="molecule type" value="Genomic_DNA"/>
</dbReference>